<dbReference type="PANTHER" id="PTHR11802">
    <property type="entry name" value="SERINE PROTEASE FAMILY S10 SERINE CARBOXYPEPTIDASE"/>
    <property type="match status" value="1"/>
</dbReference>
<keyword evidence="1" id="KW-0378">Hydrolase</keyword>
<dbReference type="GO" id="GO:0006508">
    <property type="term" value="P:proteolysis"/>
    <property type="evidence" value="ECO:0007669"/>
    <property type="project" value="UniProtKB-KW"/>
</dbReference>
<accession>A0A9K3Q9Y0</accession>
<sequence>MAHVNAGHFNFYAQTSVLWNFWNFGGDHRSSRKTLSWTGKSKKKDPIQHIPLHDLKSDTPRGLDKIGDLPGLHFDPGFDQYAGYITVNKEHHRNMFYWYVESQGDPDTDPVIFWTNGGPGCSGLYAFVVEHGPFQITKNGKLFENPFSWNKRANMIYVESPVGVGFSFSEFSDDYKTGDAQTAIDNYIFIRQFLDRFPERQSNDFYIASESYGGHYMPQLTKEILARNDDGAINFKGMMVGNPYVDPFTNDVTQFQTWYDHGLLPWPLYRSYVKFCHDRKNQYTTRCLDYMDMMYDEMGKGINPYGLDYPVCLEKKFKYDSKKDGSAETDPVPMSDSPADGTYVAIDAKTGEIATDAQNSPINPKITLSSQATQLMNQTSISYGDIVNRAPPFTPPGDMYFPCQSNHLTAYMNRPDVVKAIHANIETLPWRACTDRIEYSLNDNLTPQIDLYAEVLQMMKETPFDMMVYSGDDDSICSLAGTQAWIWDIGATWKEKNVWNPWTVGNQTAGYLTQFDVPRSTTGEKGSFSLVTIHGAGHEVPAYRPMESFEMLTAFLSGKWRL</sequence>
<dbReference type="PROSITE" id="PS00131">
    <property type="entry name" value="CARBOXYPEPT_SER_SER"/>
    <property type="match status" value="1"/>
</dbReference>
<evidence type="ECO:0000256" key="1">
    <source>
        <dbReference type="RuleBase" id="RU361156"/>
    </source>
</evidence>
<evidence type="ECO:0000313" key="2">
    <source>
        <dbReference type="EMBL" id="KAG7374009.1"/>
    </source>
</evidence>
<comment type="similarity">
    <text evidence="1">Belongs to the peptidase S10 family.</text>
</comment>
<dbReference type="EC" id="3.4.16.-" evidence="1"/>
<reference evidence="2" key="2">
    <citation type="submission" date="2021-04" db="EMBL/GenBank/DDBJ databases">
        <authorList>
            <person name="Podell S."/>
        </authorList>
    </citation>
    <scope>NUCLEOTIDE SEQUENCE</scope>
    <source>
        <strain evidence="2">Hildebrandi</strain>
    </source>
</reference>
<dbReference type="InterPro" id="IPR001563">
    <property type="entry name" value="Peptidase_S10"/>
</dbReference>
<organism evidence="2 3">
    <name type="scientific">Nitzschia inconspicua</name>
    <dbReference type="NCBI Taxonomy" id="303405"/>
    <lineage>
        <taxon>Eukaryota</taxon>
        <taxon>Sar</taxon>
        <taxon>Stramenopiles</taxon>
        <taxon>Ochrophyta</taxon>
        <taxon>Bacillariophyta</taxon>
        <taxon>Bacillariophyceae</taxon>
        <taxon>Bacillariophycidae</taxon>
        <taxon>Bacillariales</taxon>
        <taxon>Bacillariaceae</taxon>
        <taxon>Nitzschia</taxon>
    </lineage>
</organism>
<name>A0A9K3Q9Y0_9STRA</name>
<keyword evidence="1" id="KW-0645">Protease</keyword>
<dbReference type="OrthoDB" id="443318at2759"/>
<proteinExistence type="inferred from homology"/>
<gene>
    <name evidence="2" type="ORF">IV203_013104</name>
</gene>
<protein>
    <recommendedName>
        <fullName evidence="1">Carboxypeptidase</fullName>
        <ecNumber evidence="1">3.4.16.-</ecNumber>
    </recommendedName>
</protein>
<dbReference type="AlphaFoldDB" id="A0A9K3Q9Y0"/>
<reference evidence="2" key="1">
    <citation type="journal article" date="2021" name="Sci. Rep.">
        <title>Diploid genomic architecture of Nitzschia inconspicua, an elite biomass production diatom.</title>
        <authorList>
            <person name="Oliver A."/>
            <person name="Podell S."/>
            <person name="Pinowska A."/>
            <person name="Traller J.C."/>
            <person name="Smith S.R."/>
            <person name="McClure R."/>
            <person name="Beliaev A."/>
            <person name="Bohutskyi P."/>
            <person name="Hill E.A."/>
            <person name="Rabines A."/>
            <person name="Zheng H."/>
            <person name="Allen L.Z."/>
            <person name="Kuo A."/>
            <person name="Grigoriev I.V."/>
            <person name="Allen A.E."/>
            <person name="Hazlebeck D."/>
            <person name="Allen E.E."/>
        </authorList>
    </citation>
    <scope>NUCLEOTIDE SEQUENCE</scope>
    <source>
        <strain evidence="2">Hildebrandi</strain>
    </source>
</reference>
<evidence type="ECO:0000313" key="3">
    <source>
        <dbReference type="Proteomes" id="UP000693970"/>
    </source>
</evidence>
<keyword evidence="3" id="KW-1185">Reference proteome</keyword>
<dbReference type="PANTHER" id="PTHR11802:SF201">
    <property type="entry name" value="CARBOXYPEPTIDASE"/>
    <property type="match status" value="1"/>
</dbReference>
<dbReference type="EMBL" id="JAGRRH010000001">
    <property type="protein sequence ID" value="KAG7374009.1"/>
    <property type="molecule type" value="Genomic_DNA"/>
</dbReference>
<dbReference type="GO" id="GO:0004185">
    <property type="term" value="F:serine-type carboxypeptidase activity"/>
    <property type="evidence" value="ECO:0007669"/>
    <property type="project" value="UniProtKB-UniRule"/>
</dbReference>
<dbReference type="Proteomes" id="UP000693970">
    <property type="component" value="Unassembled WGS sequence"/>
</dbReference>
<keyword evidence="1 2" id="KW-0121">Carboxypeptidase</keyword>
<dbReference type="InterPro" id="IPR018202">
    <property type="entry name" value="Ser_caboxypep_ser_AS"/>
</dbReference>
<dbReference type="PROSITE" id="PS00560">
    <property type="entry name" value="CARBOXYPEPT_SER_HIS"/>
    <property type="match status" value="1"/>
</dbReference>
<comment type="caution">
    <text evidence="2">The sequence shown here is derived from an EMBL/GenBank/DDBJ whole genome shotgun (WGS) entry which is preliminary data.</text>
</comment>
<dbReference type="Pfam" id="PF00450">
    <property type="entry name" value="Peptidase_S10"/>
    <property type="match status" value="1"/>
</dbReference>
<dbReference type="InterPro" id="IPR033124">
    <property type="entry name" value="Ser_caboxypep_his_AS"/>
</dbReference>